<feature type="region of interest" description="Disordered" evidence="1">
    <location>
        <begin position="49"/>
        <end position="70"/>
    </location>
</feature>
<dbReference type="PROSITE" id="PS50090">
    <property type="entry name" value="MYB_LIKE"/>
    <property type="match status" value="1"/>
</dbReference>
<dbReference type="InterPro" id="IPR001005">
    <property type="entry name" value="SANT/Myb"/>
</dbReference>
<dbReference type="InterPro" id="IPR017930">
    <property type="entry name" value="Myb_dom"/>
</dbReference>
<dbReference type="AlphaFoldDB" id="A0AAN7WGX0"/>
<evidence type="ECO:0000259" key="3">
    <source>
        <dbReference type="PROSITE" id="PS51294"/>
    </source>
</evidence>
<gene>
    <name evidence="4" type="ORF">RI543_003341</name>
</gene>
<feature type="compositionally biased region" description="Basic and acidic residues" evidence="1">
    <location>
        <begin position="54"/>
        <end position="70"/>
    </location>
</feature>
<reference evidence="5" key="1">
    <citation type="submission" date="2023-07" db="EMBL/GenBank/DDBJ databases">
        <title>A draft genome of Kazachstania heterogenica Y-27499.</title>
        <authorList>
            <person name="Donic C."/>
            <person name="Kralova J.S."/>
            <person name="Fidel L."/>
            <person name="Ben-Dor S."/>
            <person name="Jung S."/>
        </authorList>
    </citation>
    <scope>NUCLEOTIDE SEQUENCE [LARGE SCALE GENOMIC DNA]</scope>
    <source>
        <strain evidence="5">Y27499</strain>
    </source>
</reference>
<comment type="caution">
    <text evidence="4">The sequence shown here is derived from an EMBL/GenBank/DDBJ whole genome shotgun (WGS) entry which is preliminary data.</text>
</comment>
<evidence type="ECO:0000313" key="5">
    <source>
        <dbReference type="Proteomes" id="UP001306508"/>
    </source>
</evidence>
<feature type="domain" description="Myb-like" evidence="2">
    <location>
        <begin position="83"/>
        <end position="122"/>
    </location>
</feature>
<dbReference type="SUPFAM" id="SSF46689">
    <property type="entry name" value="Homeodomain-like"/>
    <property type="match status" value="2"/>
</dbReference>
<organism evidence="4 5">
    <name type="scientific">Arxiozyma heterogenica</name>
    <dbReference type="NCBI Taxonomy" id="278026"/>
    <lineage>
        <taxon>Eukaryota</taxon>
        <taxon>Fungi</taxon>
        <taxon>Dikarya</taxon>
        <taxon>Ascomycota</taxon>
        <taxon>Saccharomycotina</taxon>
        <taxon>Saccharomycetes</taxon>
        <taxon>Saccharomycetales</taxon>
        <taxon>Saccharomycetaceae</taxon>
        <taxon>Arxiozyma</taxon>
    </lineage>
</organism>
<sequence>MPVPKSTVKSLSASNSNNSSILNNHPHPNIHNYIHSKYRGHTHLHNITATSEPQNHENNNKNSIKPKDIENIENKNPISWEFQDDLLLRYLKEVKSLGWKEISKYFSNRTANACQFRWRRLKSGNLKNNHTISIDINSIDTSSLFKSINQNIPSALIDSQSKNNAADILLPHLEMMTQNVNKETRNNNNVKEKLSTHNSNDTNIYSSYTDENTNKKLFVSNTSQFINNSNNEKYNSNHNNHNNHNAINTFSTTHNDTSSNAMSIITTNETNIKNLRKSVSAVSVKSFAKPRSFSLNVARPNLNTLNNNNNSIQQQKDLNISQPENENVGFVPKIIVRSRRSSFNTINTNPSFLVQNNNILGNDISRRNSFVIRSRRPSINLSLNSAASSRRSSFHMTDDYLDTHSTNNNNSHSHSHHPNNTHGFAKWEQAEDQLLLDLINIKKLNIKEVSILLPNRSEEEIKWRFQHLAKDKYTK</sequence>
<dbReference type="SMART" id="SM00717">
    <property type="entry name" value="SANT"/>
    <property type="match status" value="2"/>
</dbReference>
<dbReference type="InterPro" id="IPR009057">
    <property type="entry name" value="Homeodomain-like_sf"/>
</dbReference>
<dbReference type="Proteomes" id="UP001306508">
    <property type="component" value="Unassembled WGS sequence"/>
</dbReference>
<evidence type="ECO:0000256" key="1">
    <source>
        <dbReference type="SAM" id="MobiDB-lite"/>
    </source>
</evidence>
<feature type="region of interest" description="Disordered" evidence="1">
    <location>
        <begin position="398"/>
        <end position="422"/>
    </location>
</feature>
<feature type="domain" description="HTH myb-type" evidence="3">
    <location>
        <begin position="99"/>
        <end position="126"/>
    </location>
</feature>
<feature type="region of interest" description="Disordered" evidence="1">
    <location>
        <begin position="1"/>
        <end position="31"/>
    </location>
</feature>
<proteinExistence type="predicted"/>
<keyword evidence="5" id="KW-1185">Reference proteome</keyword>
<dbReference type="Pfam" id="PF13921">
    <property type="entry name" value="Myb_DNA-bind_6"/>
    <property type="match status" value="1"/>
</dbReference>
<evidence type="ECO:0000313" key="4">
    <source>
        <dbReference type="EMBL" id="KAK5779450.1"/>
    </source>
</evidence>
<dbReference type="PROSITE" id="PS51294">
    <property type="entry name" value="HTH_MYB"/>
    <property type="match status" value="1"/>
</dbReference>
<feature type="compositionally biased region" description="Low complexity" evidence="1">
    <location>
        <begin position="10"/>
        <end position="31"/>
    </location>
</feature>
<feature type="compositionally biased region" description="Low complexity" evidence="1">
    <location>
        <begin position="403"/>
        <end position="412"/>
    </location>
</feature>
<accession>A0AAN7WGX0</accession>
<name>A0AAN7WGX0_9SACH</name>
<dbReference type="CDD" id="cd00167">
    <property type="entry name" value="SANT"/>
    <property type="match status" value="2"/>
</dbReference>
<evidence type="ECO:0000259" key="2">
    <source>
        <dbReference type="PROSITE" id="PS50090"/>
    </source>
</evidence>
<dbReference type="Gene3D" id="1.10.10.60">
    <property type="entry name" value="Homeodomain-like"/>
    <property type="match status" value="1"/>
</dbReference>
<dbReference type="EMBL" id="JAWIZZ010000047">
    <property type="protein sequence ID" value="KAK5779450.1"/>
    <property type="molecule type" value="Genomic_DNA"/>
</dbReference>
<protein>
    <submittedName>
        <fullName evidence="4">Uncharacterized protein</fullName>
    </submittedName>
</protein>